<comment type="caution">
    <text evidence="1">The sequence shown here is derived from an EMBL/GenBank/DDBJ whole genome shotgun (WGS) entry which is preliminary data.</text>
</comment>
<evidence type="ECO:0000313" key="1">
    <source>
        <dbReference type="EMBL" id="KAF6744895.1"/>
    </source>
</evidence>
<keyword evidence="2" id="KW-1185">Reference proteome</keyword>
<sequence length="156" mass="17563">MERRRSACTEFLHLHVNILYGVRGLPDEVLEAIFHHVLQAAPERHRSLYCILRTSHRWRQVSLMSPRLWSVLPDMIGDDGEGFFAHPNVSPFPFLREFIDLYLQLVPGTILSHSHSIPDPLTTTNSCRNSNSCSPTRSCPSVIAGPELSSACHSTC</sequence>
<dbReference type="Proteomes" id="UP000521943">
    <property type="component" value="Unassembled WGS sequence"/>
</dbReference>
<accession>A0A8H6HEF2</accession>
<name>A0A8H6HEF2_9AGAR</name>
<evidence type="ECO:0008006" key="3">
    <source>
        <dbReference type="Google" id="ProtNLM"/>
    </source>
</evidence>
<dbReference type="SUPFAM" id="SSF81383">
    <property type="entry name" value="F-box domain"/>
    <property type="match status" value="1"/>
</dbReference>
<organism evidence="1 2">
    <name type="scientific">Ephemerocybe angulata</name>
    <dbReference type="NCBI Taxonomy" id="980116"/>
    <lineage>
        <taxon>Eukaryota</taxon>
        <taxon>Fungi</taxon>
        <taxon>Dikarya</taxon>
        <taxon>Basidiomycota</taxon>
        <taxon>Agaricomycotina</taxon>
        <taxon>Agaricomycetes</taxon>
        <taxon>Agaricomycetidae</taxon>
        <taxon>Agaricales</taxon>
        <taxon>Agaricineae</taxon>
        <taxon>Psathyrellaceae</taxon>
        <taxon>Ephemerocybe</taxon>
    </lineage>
</organism>
<dbReference type="InterPro" id="IPR036047">
    <property type="entry name" value="F-box-like_dom_sf"/>
</dbReference>
<protein>
    <recommendedName>
        <fullName evidence="3">F-box domain-containing protein</fullName>
    </recommendedName>
</protein>
<proteinExistence type="predicted"/>
<dbReference type="EMBL" id="JACGCI010000112">
    <property type="protein sequence ID" value="KAF6744895.1"/>
    <property type="molecule type" value="Genomic_DNA"/>
</dbReference>
<dbReference type="AlphaFoldDB" id="A0A8H6HEF2"/>
<gene>
    <name evidence="1" type="ORF">DFP72DRAFT_927109</name>
</gene>
<reference evidence="1 2" key="1">
    <citation type="submission" date="2020-07" db="EMBL/GenBank/DDBJ databases">
        <title>Comparative genomics of pyrophilous fungi reveals a link between fire events and developmental genes.</title>
        <authorList>
            <consortium name="DOE Joint Genome Institute"/>
            <person name="Steindorff A.S."/>
            <person name="Carver A."/>
            <person name="Calhoun S."/>
            <person name="Stillman K."/>
            <person name="Liu H."/>
            <person name="Lipzen A."/>
            <person name="Pangilinan J."/>
            <person name="Labutti K."/>
            <person name="Bruns T.D."/>
            <person name="Grigoriev I.V."/>
        </authorList>
    </citation>
    <scope>NUCLEOTIDE SEQUENCE [LARGE SCALE GENOMIC DNA]</scope>
    <source>
        <strain evidence="1 2">CBS 144469</strain>
    </source>
</reference>
<evidence type="ECO:0000313" key="2">
    <source>
        <dbReference type="Proteomes" id="UP000521943"/>
    </source>
</evidence>
<dbReference type="OrthoDB" id="3365698at2759"/>
<dbReference type="Gene3D" id="1.20.1280.50">
    <property type="match status" value="1"/>
</dbReference>